<dbReference type="SUPFAM" id="SSF51905">
    <property type="entry name" value="FAD/NAD(P)-binding domain"/>
    <property type="match status" value="1"/>
</dbReference>
<comment type="similarity">
    <text evidence="2">Belongs to the FAD-binding monooxygenase family.</text>
</comment>
<comment type="caution">
    <text evidence="8">The sequence shown here is derived from an EMBL/GenBank/DDBJ whole genome shotgun (WGS) entry which is preliminary data.</text>
</comment>
<keyword evidence="4" id="KW-0274">FAD</keyword>
<evidence type="ECO:0000256" key="4">
    <source>
        <dbReference type="ARBA" id="ARBA00022827"/>
    </source>
</evidence>
<evidence type="ECO:0000256" key="2">
    <source>
        <dbReference type="ARBA" id="ARBA00010139"/>
    </source>
</evidence>
<dbReference type="Proteomes" id="UP001205965">
    <property type="component" value="Unassembled WGS sequence"/>
</dbReference>
<dbReference type="Gene3D" id="3.50.50.60">
    <property type="entry name" value="FAD/NAD(P)-binding domain"/>
    <property type="match status" value="3"/>
</dbReference>
<dbReference type="Pfam" id="PF13738">
    <property type="entry name" value="Pyr_redox_3"/>
    <property type="match status" value="1"/>
</dbReference>
<feature type="region of interest" description="Disordered" evidence="7">
    <location>
        <begin position="278"/>
        <end position="297"/>
    </location>
</feature>
<keyword evidence="9" id="KW-1185">Reference proteome</keyword>
<sequence length="604" mass="66541">MNHQLPHSRIPVRIDFDVEAIRARYAQELSRRSETKAPGKAHRPGAVDPVGGDPWTKVQPREAVQEECEVLIIGGGFSGLTLGGKLAGAGIDSVRILEHGGDFGGVWYWNRYPNAQCDIEAYVYFPLLEETGYMPSSKYPPATEIYEYARIIGQHFHLYDRALFHTAATTATWDEESQRWIVATDRGDEIRARYLIRSSGALGTPVFPNVPGIDTFPGRIFHSSRWDYGYTGGSQFEPLVNLRDKKVAVVGSGASAVQVVAALAGQVEHLYVVQRTPGPAVGERDTTPTDPEQWRDQPEGWQRERMLNYDANTSGHPQPVDLVQDQFSKFFSANATADNIVEDLSRVPAEDVMAVRELADMKIMEHVRSACDEIVQDPATADQLKPWYGFGCKRVTFDDGYLAAFNREDVTLIDAPVTGLQAIHGSTVCAGGQEFEADCIILATGFDAGSDPKRRTGLTVTGRGGRDLSEHWSQGLRTLHGFMADEFPNLFETGQGQGAIALNFTSLLRLQAEHIVAIIAEAHRRGATTIEPTAGAVEEWGERVNQSGGPFRAYHAHCVPGYYNGYGRGDGVLTSQVFTEGIHSFRQVLEDWRTTGDFTGLTFS</sequence>
<dbReference type="PANTHER" id="PTHR43098:SF2">
    <property type="entry name" value="FAD-BINDING MONOOXYGENASE AUSB-RELATED"/>
    <property type="match status" value="1"/>
</dbReference>
<evidence type="ECO:0000256" key="7">
    <source>
        <dbReference type="SAM" id="MobiDB-lite"/>
    </source>
</evidence>
<feature type="region of interest" description="Disordered" evidence="7">
    <location>
        <begin position="29"/>
        <end position="54"/>
    </location>
</feature>
<protein>
    <submittedName>
        <fullName evidence="8">NAD(P)/FAD-dependent oxidoreductase</fullName>
    </submittedName>
</protein>
<evidence type="ECO:0000256" key="1">
    <source>
        <dbReference type="ARBA" id="ARBA00001974"/>
    </source>
</evidence>
<keyword evidence="6" id="KW-0560">Oxidoreductase</keyword>
<evidence type="ECO:0000256" key="5">
    <source>
        <dbReference type="ARBA" id="ARBA00022857"/>
    </source>
</evidence>
<dbReference type="RefSeq" id="WP_259426861.1">
    <property type="nucleotide sequence ID" value="NZ_JANWTC010000002.1"/>
</dbReference>
<reference evidence="8 9" key="1">
    <citation type="submission" date="2022-08" db="EMBL/GenBank/DDBJ databases">
        <title>YIM 101645 draft genome.</title>
        <authorList>
            <person name="Chen X."/>
        </authorList>
    </citation>
    <scope>NUCLEOTIDE SEQUENCE [LARGE SCALE GENOMIC DNA]</scope>
    <source>
        <strain evidence="8 9">YIM 101645</strain>
    </source>
</reference>
<evidence type="ECO:0000256" key="6">
    <source>
        <dbReference type="ARBA" id="ARBA00023002"/>
    </source>
</evidence>
<dbReference type="EMBL" id="JANWTC010000002">
    <property type="protein sequence ID" value="MCS5478786.1"/>
    <property type="molecule type" value="Genomic_DNA"/>
</dbReference>
<comment type="cofactor">
    <cofactor evidence="1">
        <name>FAD</name>
        <dbReference type="ChEBI" id="CHEBI:57692"/>
    </cofactor>
</comment>
<accession>A0ABT2FU85</accession>
<organism evidence="8 9">
    <name type="scientific">Corynebacterium lemuris</name>
    <dbReference type="NCBI Taxonomy" id="1859292"/>
    <lineage>
        <taxon>Bacteria</taxon>
        <taxon>Bacillati</taxon>
        <taxon>Actinomycetota</taxon>
        <taxon>Actinomycetes</taxon>
        <taxon>Mycobacteriales</taxon>
        <taxon>Corynebacteriaceae</taxon>
        <taxon>Corynebacterium</taxon>
    </lineage>
</organism>
<name>A0ABT2FU85_9CORY</name>
<dbReference type="PANTHER" id="PTHR43098">
    <property type="entry name" value="L-ORNITHINE N(5)-MONOOXYGENASE-RELATED"/>
    <property type="match status" value="1"/>
</dbReference>
<evidence type="ECO:0000256" key="3">
    <source>
        <dbReference type="ARBA" id="ARBA00022630"/>
    </source>
</evidence>
<keyword evidence="3" id="KW-0285">Flavoprotein</keyword>
<gene>
    <name evidence="8" type="ORF">NYP18_03860</name>
</gene>
<proteinExistence type="inferred from homology"/>
<evidence type="ECO:0000313" key="8">
    <source>
        <dbReference type="EMBL" id="MCS5478786.1"/>
    </source>
</evidence>
<dbReference type="InterPro" id="IPR036188">
    <property type="entry name" value="FAD/NAD-bd_sf"/>
</dbReference>
<feature type="compositionally biased region" description="Basic and acidic residues" evidence="7">
    <location>
        <begin position="282"/>
        <end position="297"/>
    </location>
</feature>
<keyword evidence="5" id="KW-0521">NADP</keyword>
<dbReference type="InterPro" id="IPR050775">
    <property type="entry name" value="FAD-binding_Monooxygenases"/>
</dbReference>
<evidence type="ECO:0000313" key="9">
    <source>
        <dbReference type="Proteomes" id="UP001205965"/>
    </source>
</evidence>